<evidence type="ECO:0000259" key="1">
    <source>
        <dbReference type="PROSITE" id="PS50127"/>
    </source>
</evidence>
<dbReference type="InterPro" id="IPR000608">
    <property type="entry name" value="UBC"/>
</dbReference>
<dbReference type="InterPro" id="IPR016135">
    <property type="entry name" value="UBQ-conjugating_enzyme/RWD"/>
</dbReference>
<protein>
    <recommendedName>
        <fullName evidence="1">UBC core domain-containing protein</fullName>
    </recommendedName>
</protein>
<dbReference type="EMBL" id="JAGFBR010000006">
    <property type="protein sequence ID" value="KAH0465401.1"/>
    <property type="molecule type" value="Genomic_DNA"/>
</dbReference>
<evidence type="ECO:0000313" key="2">
    <source>
        <dbReference type="EMBL" id="KAH0465401.1"/>
    </source>
</evidence>
<dbReference type="Pfam" id="PF00179">
    <property type="entry name" value="UQ_con"/>
    <property type="match status" value="1"/>
</dbReference>
<comment type="caution">
    <text evidence="2">The sequence shown here is derived from an EMBL/GenBank/DDBJ whole genome shotgun (WGS) entry which is preliminary data.</text>
</comment>
<reference evidence="2 3" key="1">
    <citation type="journal article" date="2021" name="Hortic Res">
        <title>Chromosome-scale assembly of the Dendrobium chrysotoxum genome enhances the understanding of orchid evolution.</title>
        <authorList>
            <person name="Zhang Y."/>
            <person name="Zhang G.Q."/>
            <person name="Zhang D."/>
            <person name="Liu X.D."/>
            <person name="Xu X.Y."/>
            <person name="Sun W.H."/>
            <person name="Yu X."/>
            <person name="Zhu X."/>
            <person name="Wang Z.W."/>
            <person name="Zhao X."/>
            <person name="Zhong W.Y."/>
            <person name="Chen H."/>
            <person name="Yin W.L."/>
            <person name="Huang T."/>
            <person name="Niu S.C."/>
            <person name="Liu Z.J."/>
        </authorList>
    </citation>
    <scope>NUCLEOTIDE SEQUENCE [LARGE SCALE GENOMIC DNA]</scope>
    <source>
        <strain evidence="2">Lindl</strain>
    </source>
</reference>
<feature type="domain" description="UBC core" evidence="1">
    <location>
        <begin position="1"/>
        <end position="56"/>
    </location>
</feature>
<gene>
    <name evidence="2" type="ORF">IEQ34_005504</name>
</gene>
<keyword evidence="3" id="KW-1185">Reference proteome</keyword>
<name>A0AAV7H939_DENCH</name>
<dbReference type="SUPFAM" id="SSF54495">
    <property type="entry name" value="UBC-like"/>
    <property type="match status" value="1"/>
</dbReference>
<evidence type="ECO:0000313" key="3">
    <source>
        <dbReference type="Proteomes" id="UP000775213"/>
    </source>
</evidence>
<sequence length="114" mass="13158">MWAPSRRISDIIEAIRALLTEPRLDDPLEQEITNMYKNNRAEYDRVARLWTDRHAKRLEAADAQNELSRDAKEFIELGEIRTIDLKINGQDPVGPRIRAGVYLDPAVFPRSNSI</sequence>
<accession>A0AAV7H939</accession>
<dbReference type="AlphaFoldDB" id="A0AAV7H939"/>
<proteinExistence type="predicted"/>
<dbReference type="PROSITE" id="PS50127">
    <property type="entry name" value="UBC_2"/>
    <property type="match status" value="1"/>
</dbReference>
<organism evidence="2 3">
    <name type="scientific">Dendrobium chrysotoxum</name>
    <name type="common">Orchid</name>
    <dbReference type="NCBI Taxonomy" id="161865"/>
    <lineage>
        <taxon>Eukaryota</taxon>
        <taxon>Viridiplantae</taxon>
        <taxon>Streptophyta</taxon>
        <taxon>Embryophyta</taxon>
        <taxon>Tracheophyta</taxon>
        <taxon>Spermatophyta</taxon>
        <taxon>Magnoliopsida</taxon>
        <taxon>Liliopsida</taxon>
        <taxon>Asparagales</taxon>
        <taxon>Orchidaceae</taxon>
        <taxon>Epidendroideae</taxon>
        <taxon>Malaxideae</taxon>
        <taxon>Dendrobiinae</taxon>
        <taxon>Dendrobium</taxon>
    </lineage>
</organism>
<dbReference type="Gene3D" id="3.10.110.10">
    <property type="entry name" value="Ubiquitin Conjugating Enzyme"/>
    <property type="match status" value="1"/>
</dbReference>
<dbReference type="Proteomes" id="UP000775213">
    <property type="component" value="Unassembled WGS sequence"/>
</dbReference>